<accession>A0A8D6SVL6</accession>
<protein>
    <submittedName>
        <fullName evidence="1">Uncharacterized protein</fullName>
    </submittedName>
</protein>
<dbReference type="AlphaFoldDB" id="A0A8D6SVL6"/>
<proteinExistence type="predicted"/>
<evidence type="ECO:0000313" key="1">
    <source>
        <dbReference type="EMBL" id="CAB3289871.1"/>
    </source>
</evidence>
<dbReference type="KEGG" id="mesg:MLAUSG7_1464"/>
<sequence length="63" mass="7473">MKLRIVCKDENISNNDELSIKCEVCRGKDIVTMIKMLKEEYDIDEVIIPNCEILKHRCEYLIQ</sequence>
<dbReference type="Proteomes" id="UP000679213">
    <property type="component" value="Chromosome I"/>
</dbReference>
<dbReference type="RefSeq" id="WP_214399788.1">
    <property type="nucleotide sequence ID" value="NZ_LR792632.1"/>
</dbReference>
<name>A0A8D6SVL6_9EURY</name>
<dbReference type="EMBL" id="LR792632">
    <property type="protein sequence ID" value="CAB3289871.1"/>
    <property type="molecule type" value="Genomic_DNA"/>
</dbReference>
<keyword evidence="2" id="KW-1185">Reference proteome</keyword>
<gene>
    <name evidence="1" type="ORF">MLAUSG7_1464</name>
</gene>
<evidence type="ECO:0000313" key="2">
    <source>
        <dbReference type="Proteomes" id="UP000679213"/>
    </source>
</evidence>
<organism evidence="1 2">
    <name type="scientific">Methanocaldococcus lauensis</name>
    <dbReference type="NCBI Taxonomy" id="2546128"/>
    <lineage>
        <taxon>Archaea</taxon>
        <taxon>Methanobacteriati</taxon>
        <taxon>Methanobacteriota</taxon>
        <taxon>Methanomada group</taxon>
        <taxon>Methanococci</taxon>
        <taxon>Methanococcales</taxon>
        <taxon>Methanocaldococcaceae</taxon>
        <taxon>Methanocaldococcus</taxon>
    </lineage>
</organism>
<reference evidence="1 2" key="1">
    <citation type="submission" date="2020-04" db="EMBL/GenBank/DDBJ databases">
        <authorList>
            <consortium name="Genoscope - CEA"/>
            <person name="William W."/>
        </authorList>
    </citation>
    <scope>NUCLEOTIDE SEQUENCE [LARGE SCALE GENOMIC DNA]</scope>
    <source>
        <strain evidence="1 2">SG7</strain>
    </source>
</reference>
<dbReference type="GeneID" id="65884248"/>